<dbReference type="InterPro" id="IPR001910">
    <property type="entry name" value="Inosine/uridine_hydrolase_dom"/>
</dbReference>
<dbReference type="OrthoDB" id="9797882at2"/>
<evidence type="ECO:0000259" key="3">
    <source>
        <dbReference type="Pfam" id="PF01156"/>
    </source>
</evidence>
<dbReference type="Pfam" id="PF01156">
    <property type="entry name" value="IU_nuc_hydro"/>
    <property type="match status" value="1"/>
</dbReference>
<dbReference type="GO" id="GO:0005829">
    <property type="term" value="C:cytosol"/>
    <property type="evidence" value="ECO:0007669"/>
    <property type="project" value="TreeGrafter"/>
</dbReference>
<keyword evidence="1" id="KW-0378">Hydrolase</keyword>
<dbReference type="RefSeq" id="WP_121098940.1">
    <property type="nucleotide sequence ID" value="NZ_RBII01000001.1"/>
</dbReference>
<accession>A0A420WJG1</accession>
<gene>
    <name evidence="4" type="ORF">DES40_0449</name>
</gene>
<reference evidence="4 5" key="1">
    <citation type="submission" date="2018-10" db="EMBL/GenBank/DDBJ databases">
        <title>Genomic Encyclopedia of Type Strains, Phase IV (KMG-IV): sequencing the most valuable type-strain genomes for metagenomic binning, comparative biology and taxonomic classification.</title>
        <authorList>
            <person name="Goeker M."/>
        </authorList>
    </citation>
    <scope>NUCLEOTIDE SEQUENCE [LARGE SCALE GENOMIC DNA]</scope>
    <source>
        <strain evidence="4 5">DSM 22008</strain>
    </source>
</reference>
<dbReference type="PANTHER" id="PTHR12304:SF4">
    <property type="entry name" value="URIDINE NUCLEOSIDASE"/>
    <property type="match status" value="1"/>
</dbReference>
<dbReference type="Gene3D" id="3.90.245.10">
    <property type="entry name" value="Ribonucleoside hydrolase-like"/>
    <property type="match status" value="1"/>
</dbReference>
<dbReference type="AlphaFoldDB" id="A0A420WJG1"/>
<proteinExistence type="predicted"/>
<dbReference type="InParanoid" id="A0A420WJG1"/>
<evidence type="ECO:0000313" key="5">
    <source>
        <dbReference type="Proteomes" id="UP000282211"/>
    </source>
</evidence>
<dbReference type="InterPro" id="IPR036452">
    <property type="entry name" value="Ribo_hydro-like"/>
</dbReference>
<sequence>MTQKITSQKLIIDCDPGQDDAINLFLALAPDAKADYEVLGITAVAGNVGLDKTERNTRLLCELTGRADMPVYAGCDAPLVYPLATAEEVHGREGLEGVDIHEPAMALQSQNAVDFIVETLLEAEEASIRLVVTGPMTNIAAAIQKDVRILPKIQDIVLMGGALREGGNITPSAEFNIYVDPHAAKVVFESGCPLVIFGLDVTHKVLSSATELERMKALNNPVAQAAYNLLTYYGRFDADKYGTDGAPLHDPCTMAYILRPELFSLKSCNIRVETESDLTRGHTAVDFWHGTDLPKNCLWAYDVDCAGFFDLLVEQLSKYK</sequence>
<feature type="domain" description="Inosine/uridine-preferring nucleoside hydrolase" evidence="3">
    <location>
        <begin position="10"/>
        <end position="310"/>
    </location>
</feature>
<dbReference type="FunCoup" id="A0A420WJG1">
    <property type="interactions" value="341"/>
</dbReference>
<dbReference type="CDD" id="cd02651">
    <property type="entry name" value="nuc_hydro_IU_UC_XIUA"/>
    <property type="match status" value="1"/>
</dbReference>
<dbReference type="InterPro" id="IPR023186">
    <property type="entry name" value="IUNH"/>
</dbReference>
<evidence type="ECO:0000256" key="1">
    <source>
        <dbReference type="ARBA" id="ARBA00022801"/>
    </source>
</evidence>
<evidence type="ECO:0000256" key="2">
    <source>
        <dbReference type="ARBA" id="ARBA00023295"/>
    </source>
</evidence>
<organism evidence="4 5">
    <name type="scientific">Litorimonas taeanensis</name>
    <dbReference type="NCBI Taxonomy" id="568099"/>
    <lineage>
        <taxon>Bacteria</taxon>
        <taxon>Pseudomonadati</taxon>
        <taxon>Pseudomonadota</taxon>
        <taxon>Alphaproteobacteria</taxon>
        <taxon>Maricaulales</taxon>
        <taxon>Robiginitomaculaceae</taxon>
    </lineage>
</organism>
<dbReference type="GO" id="GO:0006152">
    <property type="term" value="P:purine nucleoside catabolic process"/>
    <property type="evidence" value="ECO:0007669"/>
    <property type="project" value="TreeGrafter"/>
</dbReference>
<keyword evidence="2" id="KW-0326">Glycosidase</keyword>
<keyword evidence="5" id="KW-1185">Reference proteome</keyword>
<comment type="caution">
    <text evidence="4">The sequence shown here is derived from an EMBL/GenBank/DDBJ whole genome shotgun (WGS) entry which is preliminary data.</text>
</comment>
<name>A0A420WJG1_9PROT</name>
<protein>
    <submittedName>
        <fullName evidence="4">Purine nucleosidase</fullName>
    </submittedName>
</protein>
<evidence type="ECO:0000313" key="4">
    <source>
        <dbReference type="EMBL" id="RKQ71138.1"/>
    </source>
</evidence>
<dbReference type="Proteomes" id="UP000282211">
    <property type="component" value="Unassembled WGS sequence"/>
</dbReference>
<dbReference type="EMBL" id="RBII01000001">
    <property type="protein sequence ID" value="RKQ71138.1"/>
    <property type="molecule type" value="Genomic_DNA"/>
</dbReference>
<dbReference type="SUPFAM" id="SSF53590">
    <property type="entry name" value="Nucleoside hydrolase"/>
    <property type="match status" value="1"/>
</dbReference>
<dbReference type="GO" id="GO:0008477">
    <property type="term" value="F:purine nucleosidase activity"/>
    <property type="evidence" value="ECO:0007669"/>
    <property type="project" value="TreeGrafter"/>
</dbReference>
<dbReference type="PANTHER" id="PTHR12304">
    <property type="entry name" value="INOSINE-URIDINE PREFERRING NUCLEOSIDE HYDROLASE"/>
    <property type="match status" value="1"/>
</dbReference>